<accession>A0A1G2P231</accession>
<dbReference type="InterPro" id="IPR051289">
    <property type="entry name" value="LAGLIDADG_Endonuclease"/>
</dbReference>
<evidence type="ECO:0000313" key="2">
    <source>
        <dbReference type="EMBL" id="OHA41672.1"/>
    </source>
</evidence>
<evidence type="ECO:0000313" key="3">
    <source>
        <dbReference type="Proteomes" id="UP000177269"/>
    </source>
</evidence>
<dbReference type="PANTHER" id="PTHR36181">
    <property type="entry name" value="INTRON-ENCODED ENDONUCLEASE AI3-RELATED"/>
    <property type="match status" value="1"/>
</dbReference>
<organism evidence="2 3">
    <name type="scientific">Candidatus Taylorbacteria bacterium RIFCSPLOWO2_12_FULL_43_20</name>
    <dbReference type="NCBI Taxonomy" id="1802332"/>
    <lineage>
        <taxon>Bacteria</taxon>
        <taxon>Candidatus Tayloriibacteriota</taxon>
    </lineage>
</organism>
<dbReference type="InterPro" id="IPR004860">
    <property type="entry name" value="LAGLIDADG_dom"/>
</dbReference>
<dbReference type="InterPro" id="IPR027434">
    <property type="entry name" value="Homing_endonucl"/>
</dbReference>
<reference evidence="2 3" key="1">
    <citation type="journal article" date="2016" name="Nat. Commun.">
        <title>Thousands of microbial genomes shed light on interconnected biogeochemical processes in an aquifer system.</title>
        <authorList>
            <person name="Anantharaman K."/>
            <person name="Brown C.T."/>
            <person name="Hug L.A."/>
            <person name="Sharon I."/>
            <person name="Castelle C.J."/>
            <person name="Probst A.J."/>
            <person name="Thomas B.C."/>
            <person name="Singh A."/>
            <person name="Wilkins M.J."/>
            <person name="Karaoz U."/>
            <person name="Brodie E.L."/>
            <person name="Williams K.H."/>
            <person name="Hubbard S.S."/>
            <person name="Banfield J.F."/>
        </authorList>
    </citation>
    <scope>NUCLEOTIDE SEQUENCE [LARGE SCALE GENOMIC DNA]</scope>
</reference>
<feature type="domain" description="Homing endonuclease LAGLIDADG" evidence="1">
    <location>
        <begin position="9"/>
        <end position="110"/>
    </location>
</feature>
<dbReference type="SUPFAM" id="SSF55608">
    <property type="entry name" value="Homing endonucleases"/>
    <property type="match status" value="1"/>
</dbReference>
<name>A0A1G2P231_9BACT</name>
<dbReference type="GO" id="GO:0004519">
    <property type="term" value="F:endonuclease activity"/>
    <property type="evidence" value="ECO:0007669"/>
    <property type="project" value="InterPro"/>
</dbReference>
<comment type="caution">
    <text evidence="2">The sequence shown here is derived from an EMBL/GenBank/DDBJ whole genome shotgun (WGS) entry which is preliminary data.</text>
</comment>
<proteinExistence type="predicted"/>
<dbReference type="PANTHER" id="PTHR36181:SF2">
    <property type="entry name" value="INTRON-ENCODED ENDONUCLEASE AI3-RELATED"/>
    <property type="match status" value="1"/>
</dbReference>
<dbReference type="AlphaFoldDB" id="A0A1G2P231"/>
<protein>
    <recommendedName>
        <fullName evidence="1">Homing endonuclease LAGLIDADG domain-containing protein</fullName>
    </recommendedName>
</protein>
<sequence length="163" mass="19027">MNRNLEEYISGYVDGEGCFSLSFSRRNKMLVGWETKPSFSVSQNQERAEVLYLIQKRFGCGFIRRDYSDKTLKYEVRSLDDLLKKIIPHFVTNPLLSSKQDDFLKFRKICLMMSKEKHKQSKGLKEIMKIAFTMNPGGKRKYTQAMMICSLDEDIVNTDGNIR</sequence>
<dbReference type="Proteomes" id="UP000177269">
    <property type="component" value="Unassembled WGS sequence"/>
</dbReference>
<evidence type="ECO:0000259" key="1">
    <source>
        <dbReference type="Pfam" id="PF00961"/>
    </source>
</evidence>
<dbReference type="EMBL" id="MHSK01000028">
    <property type="protein sequence ID" value="OHA41672.1"/>
    <property type="molecule type" value="Genomic_DNA"/>
</dbReference>
<dbReference type="Gene3D" id="3.10.28.10">
    <property type="entry name" value="Homing endonucleases"/>
    <property type="match status" value="1"/>
</dbReference>
<dbReference type="Pfam" id="PF00961">
    <property type="entry name" value="LAGLIDADG_1"/>
    <property type="match status" value="1"/>
</dbReference>
<gene>
    <name evidence="2" type="ORF">A3G52_04370</name>
</gene>